<name>A0ABQ4WCX5_9ASTR</name>
<reference evidence="1" key="1">
    <citation type="journal article" date="2022" name="Int. J. Mol. Sci.">
        <title>Draft Genome of Tanacetum Coccineum: Genomic Comparison of Closely Related Tanacetum-Family Plants.</title>
        <authorList>
            <person name="Yamashiro T."/>
            <person name="Shiraishi A."/>
            <person name="Nakayama K."/>
            <person name="Satake H."/>
        </authorList>
    </citation>
    <scope>NUCLEOTIDE SEQUENCE</scope>
</reference>
<proteinExistence type="predicted"/>
<comment type="caution">
    <text evidence="1">The sequence shown here is derived from an EMBL/GenBank/DDBJ whole genome shotgun (WGS) entry which is preliminary data.</text>
</comment>
<evidence type="ECO:0008006" key="3">
    <source>
        <dbReference type="Google" id="ProtNLM"/>
    </source>
</evidence>
<protein>
    <recommendedName>
        <fullName evidence="3">Retrotransposon protein, putative, Ty1-copia subclass</fullName>
    </recommendedName>
</protein>
<organism evidence="1 2">
    <name type="scientific">Tanacetum coccineum</name>
    <dbReference type="NCBI Taxonomy" id="301880"/>
    <lineage>
        <taxon>Eukaryota</taxon>
        <taxon>Viridiplantae</taxon>
        <taxon>Streptophyta</taxon>
        <taxon>Embryophyta</taxon>
        <taxon>Tracheophyta</taxon>
        <taxon>Spermatophyta</taxon>
        <taxon>Magnoliopsida</taxon>
        <taxon>eudicotyledons</taxon>
        <taxon>Gunneridae</taxon>
        <taxon>Pentapetalae</taxon>
        <taxon>asterids</taxon>
        <taxon>campanulids</taxon>
        <taxon>Asterales</taxon>
        <taxon>Asteraceae</taxon>
        <taxon>Asteroideae</taxon>
        <taxon>Anthemideae</taxon>
        <taxon>Anthemidinae</taxon>
        <taxon>Tanacetum</taxon>
    </lineage>
</organism>
<accession>A0ABQ4WCX5</accession>
<keyword evidence="2" id="KW-1185">Reference proteome</keyword>
<sequence length="200" mass="23164">MNMMRSLMKILQPLPLSFWDYALESRKNTHSQYGSNKEGRKTPYETEDTQKDTMGYLFLLPPENKIVVCKRYKIDNSKRVISPCKKTDLNKSQGAQTPKELNRMKNVPYASAVGSIMYAVRCTRPDVAFAQNITSRFQQNPGELHWTAVKNILKYLRNTKDMFLVYSRNPEAELRVNCYCNTGFEIDIDDMKSLTGYVSF</sequence>
<evidence type="ECO:0000313" key="1">
    <source>
        <dbReference type="EMBL" id="GJS50720.1"/>
    </source>
</evidence>
<dbReference type="Proteomes" id="UP001151760">
    <property type="component" value="Unassembled WGS sequence"/>
</dbReference>
<dbReference type="EMBL" id="BQNB010008536">
    <property type="protein sequence ID" value="GJS50720.1"/>
    <property type="molecule type" value="Genomic_DNA"/>
</dbReference>
<dbReference type="PANTHER" id="PTHR11439">
    <property type="entry name" value="GAG-POL-RELATED RETROTRANSPOSON"/>
    <property type="match status" value="1"/>
</dbReference>
<dbReference type="PANTHER" id="PTHR11439:SF496">
    <property type="entry name" value="RNA-DIRECTED DNA POLYMERASE"/>
    <property type="match status" value="1"/>
</dbReference>
<reference evidence="1" key="2">
    <citation type="submission" date="2022-01" db="EMBL/GenBank/DDBJ databases">
        <authorList>
            <person name="Yamashiro T."/>
            <person name="Shiraishi A."/>
            <person name="Satake H."/>
            <person name="Nakayama K."/>
        </authorList>
    </citation>
    <scope>NUCLEOTIDE SEQUENCE</scope>
</reference>
<gene>
    <name evidence="1" type="ORF">Tco_0624082</name>
</gene>
<evidence type="ECO:0000313" key="2">
    <source>
        <dbReference type="Proteomes" id="UP001151760"/>
    </source>
</evidence>